<name>A0A9J7AYB1_9PROT</name>
<feature type="region of interest" description="Disordered" evidence="1">
    <location>
        <begin position="81"/>
        <end position="115"/>
    </location>
</feature>
<protein>
    <submittedName>
        <fullName evidence="2">Accessory factor UbiK family protein</fullName>
    </submittedName>
</protein>
<dbReference type="Proteomes" id="UP001060336">
    <property type="component" value="Chromosome"/>
</dbReference>
<dbReference type="EMBL" id="CP102480">
    <property type="protein sequence ID" value="UUX51260.1"/>
    <property type="molecule type" value="Genomic_DNA"/>
</dbReference>
<dbReference type="Pfam" id="PF04380">
    <property type="entry name" value="BMFP"/>
    <property type="match status" value="1"/>
</dbReference>
<reference evidence="2" key="1">
    <citation type="submission" date="2022-08" db="EMBL/GenBank/DDBJ databases">
        <title>Nisaea acidiphila sp. nov., isolated from a marine algal debris and emended description of the genus Nisaea Urios et al. 2008.</title>
        <authorList>
            <person name="Kwon K."/>
        </authorList>
    </citation>
    <scope>NUCLEOTIDE SEQUENCE</scope>
    <source>
        <strain evidence="2">MEBiC11861</strain>
    </source>
</reference>
<evidence type="ECO:0000313" key="3">
    <source>
        <dbReference type="Proteomes" id="UP001060336"/>
    </source>
</evidence>
<organism evidence="2 3">
    <name type="scientific">Nisaea acidiphila</name>
    <dbReference type="NCBI Taxonomy" id="1862145"/>
    <lineage>
        <taxon>Bacteria</taxon>
        <taxon>Pseudomonadati</taxon>
        <taxon>Pseudomonadota</taxon>
        <taxon>Alphaproteobacteria</taxon>
        <taxon>Rhodospirillales</taxon>
        <taxon>Thalassobaculaceae</taxon>
        <taxon>Nisaea</taxon>
    </lineage>
</organism>
<keyword evidence="3" id="KW-1185">Reference proteome</keyword>
<dbReference type="KEGG" id="naci:NUH88_06095"/>
<dbReference type="AlphaFoldDB" id="A0A9J7AYB1"/>
<dbReference type="RefSeq" id="WP_257770648.1">
    <property type="nucleotide sequence ID" value="NZ_CP102480.1"/>
</dbReference>
<gene>
    <name evidence="2" type="ORF">NUH88_06095</name>
</gene>
<accession>A0A9J7AYB1</accession>
<evidence type="ECO:0000256" key="1">
    <source>
        <dbReference type="SAM" id="MobiDB-lite"/>
    </source>
</evidence>
<evidence type="ECO:0000313" key="2">
    <source>
        <dbReference type="EMBL" id="UUX51260.1"/>
    </source>
</evidence>
<proteinExistence type="predicted"/>
<sequence length="115" mass="12644">MQTSNRFFDDLAKMANGAMSAAAGVREEFEQMIRQQFERFLGEHDLVTYEEFAAVREQAAAARAAQESLEKRISALEKELAGLKEGKAKPARRAPKQAKTAASAKPATQNGTKDK</sequence>
<dbReference type="InterPro" id="IPR007475">
    <property type="entry name" value="UbiK"/>
</dbReference>
<feature type="compositionally biased region" description="Polar residues" evidence="1">
    <location>
        <begin position="106"/>
        <end position="115"/>
    </location>
</feature>